<keyword evidence="4" id="KW-1185">Reference proteome</keyword>
<dbReference type="Proteomes" id="UP001063698">
    <property type="component" value="Chromosome"/>
</dbReference>
<evidence type="ECO:0000313" key="3">
    <source>
        <dbReference type="EMBL" id="UXD22637.1"/>
    </source>
</evidence>
<reference evidence="3" key="1">
    <citation type="submission" date="2013-11" db="EMBL/GenBank/DDBJ databases">
        <title>Comparative genomics of Ignicoccus.</title>
        <authorList>
            <person name="Podar M."/>
        </authorList>
    </citation>
    <scope>NUCLEOTIDE SEQUENCE</scope>
    <source>
        <strain evidence="3">DSM 13166</strain>
    </source>
</reference>
<dbReference type="EMBL" id="CP006868">
    <property type="protein sequence ID" value="UXD22637.1"/>
    <property type="molecule type" value="Genomic_DNA"/>
</dbReference>
<name>A0A977PL33_9CREN</name>
<evidence type="ECO:0000313" key="4">
    <source>
        <dbReference type="Proteomes" id="UP001063698"/>
    </source>
</evidence>
<accession>A0A977PL33</accession>
<protein>
    <recommendedName>
        <fullName evidence="2">PD-(D/E)XK endonuclease-like domain-containing protein</fullName>
    </recommendedName>
</protein>
<feature type="domain" description="PD-(D/E)XK endonuclease-like" evidence="2">
    <location>
        <begin position="8"/>
        <end position="112"/>
    </location>
</feature>
<sequence length="121" mass="13822">MRGSLGSGVADAIIINGDYLEVVEVKLRRAYDIRPHLVQVAFYCLLAEEILRKRCRKVHLCYPEGCVSRPMSLSLRESVFGLVEAAEKGIEELRKAKPKKYCQYCKYKRLCPFAHGESKNN</sequence>
<evidence type="ECO:0000256" key="1">
    <source>
        <dbReference type="ARBA" id="ARBA00001936"/>
    </source>
</evidence>
<proteinExistence type="predicted"/>
<dbReference type="AlphaFoldDB" id="A0A977PL33"/>
<gene>
    <name evidence="3" type="ORF">IPA_06895</name>
</gene>
<dbReference type="Gene3D" id="3.90.320.10">
    <property type="match status" value="1"/>
</dbReference>
<dbReference type="Pfam" id="PF12705">
    <property type="entry name" value="PDDEXK_1"/>
    <property type="match status" value="1"/>
</dbReference>
<dbReference type="InterPro" id="IPR038726">
    <property type="entry name" value="PDDEXK_AddAB-type"/>
</dbReference>
<dbReference type="KEGG" id="ipc:IPA_06895"/>
<dbReference type="InterPro" id="IPR011604">
    <property type="entry name" value="PDDEXK-like_dom_sf"/>
</dbReference>
<organism evidence="3 4">
    <name type="scientific">Ignicoccus pacificus DSM 13166</name>
    <dbReference type="NCBI Taxonomy" id="940294"/>
    <lineage>
        <taxon>Archaea</taxon>
        <taxon>Thermoproteota</taxon>
        <taxon>Thermoprotei</taxon>
        <taxon>Desulfurococcales</taxon>
        <taxon>Desulfurococcaceae</taxon>
        <taxon>Ignicoccus</taxon>
    </lineage>
</organism>
<comment type="cofactor">
    <cofactor evidence="1">
        <name>Mn(2+)</name>
        <dbReference type="ChEBI" id="CHEBI:29035"/>
    </cofactor>
</comment>
<evidence type="ECO:0000259" key="2">
    <source>
        <dbReference type="Pfam" id="PF12705"/>
    </source>
</evidence>